<dbReference type="InterPro" id="IPR005650">
    <property type="entry name" value="BlaI_family"/>
</dbReference>
<evidence type="ECO:0000313" key="6">
    <source>
        <dbReference type="Proteomes" id="UP000033115"/>
    </source>
</evidence>
<name>A0A0E3M6F3_CLOSL</name>
<proteinExistence type="inferred from homology"/>
<dbReference type="Gene3D" id="1.10.10.10">
    <property type="entry name" value="Winged helix-like DNA-binding domain superfamily/Winged helix DNA-binding domain"/>
    <property type="match status" value="1"/>
</dbReference>
<dbReference type="GO" id="GO:0003677">
    <property type="term" value="F:DNA binding"/>
    <property type="evidence" value="ECO:0007669"/>
    <property type="project" value="UniProtKB-KW"/>
</dbReference>
<dbReference type="EMBL" id="CP009933">
    <property type="protein sequence ID" value="AKA69457.1"/>
    <property type="molecule type" value="Genomic_DNA"/>
</dbReference>
<evidence type="ECO:0000313" key="5">
    <source>
        <dbReference type="EMBL" id="AKA69457.1"/>
    </source>
</evidence>
<dbReference type="KEGG" id="csq:CSCA_2332"/>
<dbReference type="Pfam" id="PF03965">
    <property type="entry name" value="Penicillinase_R"/>
    <property type="match status" value="1"/>
</dbReference>
<comment type="similarity">
    <text evidence="1">Belongs to the BlaI transcriptional regulatory family.</text>
</comment>
<evidence type="ECO:0000256" key="1">
    <source>
        <dbReference type="ARBA" id="ARBA00011046"/>
    </source>
</evidence>
<dbReference type="Proteomes" id="UP000033115">
    <property type="component" value="Chromosome"/>
</dbReference>
<evidence type="ECO:0000256" key="2">
    <source>
        <dbReference type="ARBA" id="ARBA00023015"/>
    </source>
</evidence>
<dbReference type="InterPro" id="IPR036388">
    <property type="entry name" value="WH-like_DNA-bd_sf"/>
</dbReference>
<dbReference type="RefSeq" id="WP_029160223.1">
    <property type="nucleotide sequence ID" value="NZ_CP009933.1"/>
</dbReference>
<accession>A0A0E3M6F3</accession>
<reference evidence="5 6" key="1">
    <citation type="journal article" date="2015" name="J. Biotechnol.">
        <title>Complete genome sequence of a malodorant-producing acetogen, Clostridium scatologenes ATCC 25775(T).</title>
        <authorList>
            <person name="Zhu Z."/>
            <person name="Guo T."/>
            <person name="Zheng H."/>
            <person name="Song T."/>
            <person name="Ouyang P."/>
            <person name="Xie J."/>
        </authorList>
    </citation>
    <scope>NUCLEOTIDE SEQUENCE [LARGE SCALE GENOMIC DNA]</scope>
    <source>
        <strain evidence="5 6">ATCC 25775</strain>
    </source>
</reference>
<dbReference type="PIRSF" id="PIRSF019455">
    <property type="entry name" value="CopR_AtkY"/>
    <property type="match status" value="1"/>
</dbReference>
<gene>
    <name evidence="5" type="ORF">CSCA_2332</name>
</gene>
<dbReference type="STRING" id="1548.CSCA_2332"/>
<keyword evidence="6" id="KW-1185">Reference proteome</keyword>
<evidence type="ECO:0000256" key="3">
    <source>
        <dbReference type="ARBA" id="ARBA00023125"/>
    </source>
</evidence>
<dbReference type="HOGENOM" id="CLU_119090_2_1_9"/>
<keyword evidence="2" id="KW-0805">Transcription regulation</keyword>
<dbReference type="AlphaFoldDB" id="A0A0E3M6F3"/>
<evidence type="ECO:0000256" key="4">
    <source>
        <dbReference type="ARBA" id="ARBA00023163"/>
    </source>
</evidence>
<keyword evidence="4" id="KW-0804">Transcription</keyword>
<dbReference type="Gene3D" id="1.10.4040.10">
    <property type="entry name" value="Penicillinase repressor domain"/>
    <property type="match status" value="1"/>
</dbReference>
<protein>
    <submittedName>
        <fullName evidence="5">Penicillinase repressor</fullName>
    </submittedName>
</protein>
<sequence>MSDLPKISEAEYKVMKVIWLNAPISTNEVINKLIETTNWNPKTIQTLLSRLVKKGVITHEKNSRTFVYSPLVKEKEYLERENNSFLNRFYNGTLASMVLSFLEKDKLTEDDINELKGILDKGMKGNNKNV</sequence>
<dbReference type="SUPFAM" id="SSF46785">
    <property type="entry name" value="Winged helix' DNA-binding domain"/>
    <property type="match status" value="1"/>
</dbReference>
<keyword evidence="3" id="KW-0238">DNA-binding</keyword>
<organism evidence="5 6">
    <name type="scientific">Clostridium scatologenes</name>
    <dbReference type="NCBI Taxonomy" id="1548"/>
    <lineage>
        <taxon>Bacteria</taxon>
        <taxon>Bacillati</taxon>
        <taxon>Bacillota</taxon>
        <taxon>Clostridia</taxon>
        <taxon>Eubacteriales</taxon>
        <taxon>Clostridiaceae</taxon>
        <taxon>Clostridium</taxon>
    </lineage>
</organism>
<dbReference type="GO" id="GO:0045892">
    <property type="term" value="P:negative regulation of DNA-templated transcription"/>
    <property type="evidence" value="ECO:0007669"/>
    <property type="project" value="InterPro"/>
</dbReference>
<dbReference type="InterPro" id="IPR036390">
    <property type="entry name" value="WH_DNA-bd_sf"/>
</dbReference>